<protein>
    <submittedName>
        <fullName evidence="4">Uncharacterized protein</fullName>
    </submittedName>
</protein>
<accession>A0AAV7K1B9</accession>
<keyword evidence="5" id="KW-1185">Reference proteome</keyword>
<dbReference type="EMBL" id="JAKMXF010000222">
    <property type="protein sequence ID" value="KAI6654549.1"/>
    <property type="molecule type" value="Genomic_DNA"/>
</dbReference>
<dbReference type="InterPro" id="IPR036065">
    <property type="entry name" value="BolA-like_sf"/>
</dbReference>
<dbReference type="AlphaFoldDB" id="A0AAV7K1B9"/>
<feature type="region of interest" description="Disordered" evidence="3">
    <location>
        <begin position="1"/>
        <end position="29"/>
    </location>
</feature>
<dbReference type="InterPro" id="IPR052275">
    <property type="entry name" value="Mt_Fe-S_assembly_factor"/>
</dbReference>
<evidence type="ECO:0000313" key="5">
    <source>
        <dbReference type="Proteomes" id="UP001165289"/>
    </source>
</evidence>
<organism evidence="4 5">
    <name type="scientific">Oopsacas minuta</name>
    <dbReference type="NCBI Taxonomy" id="111878"/>
    <lineage>
        <taxon>Eukaryota</taxon>
        <taxon>Metazoa</taxon>
        <taxon>Porifera</taxon>
        <taxon>Hexactinellida</taxon>
        <taxon>Hexasterophora</taxon>
        <taxon>Lyssacinosida</taxon>
        <taxon>Leucopsacidae</taxon>
        <taxon>Oopsacas</taxon>
    </lineage>
</organism>
<comment type="similarity">
    <text evidence="1 2">Belongs to the BolA/IbaG family.</text>
</comment>
<comment type="caution">
    <text evidence="4">The sequence shown here is derived from an EMBL/GenBank/DDBJ whole genome shotgun (WGS) entry which is preliminary data.</text>
</comment>
<dbReference type="Gene3D" id="3.30.300.90">
    <property type="entry name" value="BolA-like"/>
    <property type="match status" value="1"/>
</dbReference>
<feature type="compositionally biased region" description="Polar residues" evidence="3">
    <location>
        <begin position="1"/>
        <end position="17"/>
    </location>
</feature>
<dbReference type="PANTHER" id="PTHR46188">
    <property type="entry name" value="BOLA-LIKE PROTEIN 3"/>
    <property type="match status" value="1"/>
</dbReference>
<evidence type="ECO:0000256" key="2">
    <source>
        <dbReference type="RuleBase" id="RU003860"/>
    </source>
</evidence>
<gene>
    <name evidence="4" type="ORF">LOD99_945</name>
</gene>
<proteinExistence type="inferred from homology"/>
<dbReference type="Pfam" id="PF01722">
    <property type="entry name" value="BolA"/>
    <property type="match status" value="1"/>
</dbReference>
<sequence>MASSNQPGAGNTSQCQCPTDEDSHSTLLTENAKREKRMHSLLTEALTPIAIHIEDMSGGCGAMFRISVCSDKFRGKKMLEQHRMVNTILKEEIKSIHAITLDTSIPE</sequence>
<evidence type="ECO:0000313" key="4">
    <source>
        <dbReference type="EMBL" id="KAI6654549.1"/>
    </source>
</evidence>
<dbReference type="PANTHER" id="PTHR46188:SF1">
    <property type="entry name" value="BOLA-LIKE PROTEIN 3"/>
    <property type="match status" value="1"/>
</dbReference>
<dbReference type="InterPro" id="IPR002634">
    <property type="entry name" value="BolA"/>
</dbReference>
<dbReference type="SUPFAM" id="SSF82657">
    <property type="entry name" value="BolA-like"/>
    <property type="match status" value="1"/>
</dbReference>
<name>A0AAV7K1B9_9METZ</name>
<dbReference type="GO" id="GO:0005759">
    <property type="term" value="C:mitochondrial matrix"/>
    <property type="evidence" value="ECO:0007669"/>
    <property type="project" value="TreeGrafter"/>
</dbReference>
<dbReference type="Proteomes" id="UP001165289">
    <property type="component" value="Unassembled WGS sequence"/>
</dbReference>
<evidence type="ECO:0000256" key="1">
    <source>
        <dbReference type="ARBA" id="ARBA00005578"/>
    </source>
</evidence>
<evidence type="ECO:0000256" key="3">
    <source>
        <dbReference type="SAM" id="MobiDB-lite"/>
    </source>
</evidence>
<reference evidence="4 5" key="1">
    <citation type="journal article" date="2023" name="BMC Biol.">
        <title>The compact genome of the sponge Oopsacas minuta (Hexactinellida) is lacking key metazoan core genes.</title>
        <authorList>
            <person name="Santini S."/>
            <person name="Schenkelaars Q."/>
            <person name="Jourda C."/>
            <person name="Duchesne M."/>
            <person name="Belahbib H."/>
            <person name="Rocher C."/>
            <person name="Selva M."/>
            <person name="Riesgo A."/>
            <person name="Vervoort M."/>
            <person name="Leys S.P."/>
            <person name="Kodjabachian L."/>
            <person name="Le Bivic A."/>
            <person name="Borchiellini C."/>
            <person name="Claverie J.M."/>
            <person name="Renard E."/>
        </authorList>
    </citation>
    <scope>NUCLEOTIDE SEQUENCE [LARGE SCALE GENOMIC DNA]</scope>
    <source>
        <strain evidence="4">SPO-2</strain>
    </source>
</reference>